<reference evidence="1" key="1">
    <citation type="submission" date="2007-10" db="EMBL/GenBank/DDBJ databases">
        <authorList>
            <person name="Fulton L."/>
            <person name="Clifton S."/>
            <person name="Fulton B."/>
            <person name="Xu J."/>
            <person name="Minx P."/>
            <person name="Pepin K.H."/>
            <person name="Johnson M."/>
            <person name="Thiruvilangam P."/>
            <person name="Bhonagiri V."/>
            <person name="Nash W.E."/>
            <person name="Mardis E.R."/>
            <person name="Wilson R.K."/>
        </authorList>
    </citation>
    <scope>NUCLEOTIDE SEQUENCE [LARGE SCALE GENOMIC DNA]</scope>
    <source>
        <strain evidence="1">DSM 15702</strain>
    </source>
</reference>
<evidence type="ECO:0000313" key="2">
    <source>
        <dbReference type="Proteomes" id="UP000005326"/>
    </source>
</evidence>
<organism evidence="1 2">
    <name type="scientific">[Eubacterium] siraeum DSM 15702</name>
    <dbReference type="NCBI Taxonomy" id="428128"/>
    <lineage>
        <taxon>Bacteria</taxon>
        <taxon>Bacillati</taxon>
        <taxon>Bacillota</taxon>
        <taxon>Clostridia</taxon>
        <taxon>Eubacteriales</taxon>
        <taxon>Oscillospiraceae</taxon>
        <taxon>Oscillospiraceae incertae sedis</taxon>
    </lineage>
</organism>
<name>B0MQN2_9FIRM</name>
<gene>
    <name evidence="1" type="ORF">EUBSIR_02149</name>
</gene>
<keyword evidence="2" id="KW-1185">Reference proteome</keyword>
<accession>B0MQN2</accession>
<protein>
    <submittedName>
        <fullName evidence="1">Uncharacterized protein</fullName>
    </submittedName>
</protein>
<comment type="caution">
    <text evidence="1">The sequence shown here is derived from an EMBL/GenBank/DDBJ whole genome shotgun (WGS) entry which is preliminary data.</text>
</comment>
<dbReference type="Proteomes" id="UP000005326">
    <property type="component" value="Unassembled WGS sequence"/>
</dbReference>
<proteinExistence type="predicted"/>
<dbReference type="AlphaFoldDB" id="B0MQN2"/>
<dbReference type="EMBL" id="ABCA03000052">
    <property type="protein sequence ID" value="EDS00008.1"/>
    <property type="molecule type" value="Genomic_DNA"/>
</dbReference>
<sequence>MNIDKFKTLENKLSAAYKNNNLLFIANINTADDYELLTNLQKEDMIIIAEKYQYDIYRKIGIGIISPKDMSFNSCALKCGFSACYLHFAHL</sequence>
<reference evidence="1" key="2">
    <citation type="submission" date="2014-06" db="EMBL/GenBank/DDBJ databases">
        <title>Draft genome sequence of Eubacterium siraeum (DSM 15702).</title>
        <authorList>
            <person name="Sudarsanam P."/>
            <person name="Ley R."/>
            <person name="Guruge J."/>
            <person name="Turnbaugh P.J."/>
            <person name="Mahowald M."/>
            <person name="Liep D."/>
            <person name="Gordon J."/>
        </authorList>
    </citation>
    <scope>NUCLEOTIDE SEQUENCE</scope>
    <source>
        <strain evidence="1">DSM 15702</strain>
    </source>
</reference>
<evidence type="ECO:0000313" key="1">
    <source>
        <dbReference type="EMBL" id="EDS00008.1"/>
    </source>
</evidence>